<reference evidence="4 5" key="1">
    <citation type="submission" date="2017-06" db="EMBL/GenBank/DDBJ databases">
        <title>Yangia sp. YSBP01 complete genome sequence.</title>
        <authorList>
            <person name="Woo J.-H."/>
            <person name="Kim H.-S."/>
        </authorList>
    </citation>
    <scope>NUCLEOTIDE SEQUENCE [LARGE SCALE GENOMIC DNA]</scope>
    <source>
        <strain evidence="4 5">YSBP01</strain>
    </source>
</reference>
<dbReference type="KEGG" id="ypac:CEW88_03890"/>
<keyword evidence="1" id="KW-0472">Membrane</keyword>
<sequence length="424" mass="42481">MTDMELLQRLGLALAIGLLVGLERGWHGRAEREGARVAGVRTFALVGLTGGVAGAVLPVSGAVLPAAVLLALSGLLAVSYWFTLRAEGDAGLTTEIAMLLVFLLGATSVLGEMAPTAAAGVICALLLSLKSRLHGWVARMDGGELSAVLKLALISVVGLQLMPDRGYGPGGVLNPYDLWWAVVVVAGLSFLGYVAIRLGGAKLGMLLTGLCGGLASSTSTTLALSRVVQAQPSLAPMAAVGIVAAGSVAFLRVLALVAVFGPALLGALVLPVGVMAGVGLLATIGLSVRAPTGPATDEPVEGLANPLELGAALGFGGVLAAVLLWVHYLRLWLGDAGVYAAAALSGLTDVDALTISVSRLVGADLSVFHGAVAIFIAVSVNSVVKAAISLVVGSRALGLRVLPVYLLTIVAGGAVLMLGAPAPP</sequence>
<gene>
    <name evidence="4" type="ORF">CEW88_03890</name>
</gene>
<dbReference type="Pfam" id="PF02308">
    <property type="entry name" value="MgtC"/>
    <property type="match status" value="1"/>
</dbReference>
<organism evidence="4 5">
    <name type="scientific">Alloyangia pacifica</name>
    <dbReference type="NCBI Taxonomy" id="311180"/>
    <lineage>
        <taxon>Bacteria</taxon>
        <taxon>Pseudomonadati</taxon>
        <taxon>Pseudomonadota</taxon>
        <taxon>Alphaproteobacteria</taxon>
        <taxon>Rhodobacterales</taxon>
        <taxon>Roseobacteraceae</taxon>
        <taxon>Alloyangia</taxon>
    </lineage>
</organism>
<dbReference type="InterPro" id="IPR025105">
    <property type="entry name" value="DUF4010"/>
</dbReference>
<feature type="transmembrane region" description="Helical" evidence="1">
    <location>
        <begin position="6"/>
        <end position="26"/>
    </location>
</feature>
<evidence type="ECO:0000313" key="4">
    <source>
        <dbReference type="EMBL" id="AWI82880.1"/>
    </source>
</evidence>
<dbReference type="InterPro" id="IPR049177">
    <property type="entry name" value="MgtC_SapB_SrpB_YhiD_N"/>
</dbReference>
<dbReference type="PANTHER" id="PTHR39084">
    <property type="entry name" value="MEMBRANE PROTEIN-RELATED"/>
    <property type="match status" value="1"/>
</dbReference>
<feature type="transmembrane region" description="Helical" evidence="1">
    <location>
        <begin position="404"/>
        <end position="422"/>
    </location>
</feature>
<feature type="transmembrane region" description="Helical" evidence="1">
    <location>
        <begin position="63"/>
        <end position="83"/>
    </location>
</feature>
<feature type="transmembrane region" description="Helical" evidence="1">
    <location>
        <begin position="178"/>
        <end position="196"/>
    </location>
</feature>
<evidence type="ECO:0000313" key="5">
    <source>
        <dbReference type="Proteomes" id="UP000244915"/>
    </source>
</evidence>
<dbReference type="AlphaFoldDB" id="A0A2U8HB97"/>
<dbReference type="OrthoDB" id="9813718at2"/>
<feature type="transmembrane region" description="Helical" evidence="1">
    <location>
        <begin position="309"/>
        <end position="329"/>
    </location>
</feature>
<feature type="domain" description="DUF4010" evidence="3">
    <location>
        <begin position="183"/>
        <end position="393"/>
    </location>
</feature>
<name>A0A2U8HB97_9RHOB</name>
<feature type="transmembrane region" description="Helical" evidence="1">
    <location>
        <begin position="145"/>
        <end position="163"/>
    </location>
</feature>
<feature type="domain" description="MgtC/SapB/SrpB/YhiD N-terminal" evidence="2">
    <location>
        <begin position="10"/>
        <end position="135"/>
    </location>
</feature>
<feature type="transmembrane region" description="Helical" evidence="1">
    <location>
        <begin position="267"/>
        <end position="289"/>
    </location>
</feature>
<accession>A0A2U8HB97</accession>
<protein>
    <submittedName>
        <fullName evidence="4">Uncharacterized protein</fullName>
    </submittedName>
</protein>
<keyword evidence="1" id="KW-1133">Transmembrane helix</keyword>
<evidence type="ECO:0000259" key="3">
    <source>
        <dbReference type="Pfam" id="PF13194"/>
    </source>
</evidence>
<feature type="transmembrane region" description="Helical" evidence="1">
    <location>
        <begin position="237"/>
        <end position="260"/>
    </location>
</feature>
<feature type="transmembrane region" description="Helical" evidence="1">
    <location>
        <begin position="90"/>
        <end position="110"/>
    </location>
</feature>
<evidence type="ECO:0000256" key="1">
    <source>
        <dbReference type="SAM" id="Phobius"/>
    </source>
</evidence>
<feature type="transmembrane region" description="Helical" evidence="1">
    <location>
        <begin position="336"/>
        <end position="355"/>
    </location>
</feature>
<dbReference type="RefSeq" id="WP_108964770.1">
    <property type="nucleotide sequence ID" value="NZ_CP022189.1"/>
</dbReference>
<feature type="transmembrane region" description="Helical" evidence="1">
    <location>
        <begin position="38"/>
        <end position="57"/>
    </location>
</feature>
<proteinExistence type="predicted"/>
<keyword evidence="1" id="KW-0812">Transmembrane</keyword>
<dbReference type="Proteomes" id="UP000244915">
    <property type="component" value="Chromosome 1"/>
</dbReference>
<dbReference type="EMBL" id="CP022189">
    <property type="protein sequence ID" value="AWI82880.1"/>
    <property type="molecule type" value="Genomic_DNA"/>
</dbReference>
<feature type="transmembrane region" description="Helical" evidence="1">
    <location>
        <begin position="367"/>
        <end position="392"/>
    </location>
</feature>
<evidence type="ECO:0000259" key="2">
    <source>
        <dbReference type="Pfam" id="PF02308"/>
    </source>
</evidence>
<feature type="transmembrane region" description="Helical" evidence="1">
    <location>
        <begin position="203"/>
        <end position="225"/>
    </location>
</feature>
<dbReference type="PANTHER" id="PTHR39084:SF1">
    <property type="entry name" value="DUF4010 DOMAIN-CONTAINING PROTEIN"/>
    <property type="match status" value="1"/>
</dbReference>
<dbReference type="Pfam" id="PF13194">
    <property type="entry name" value="DUF4010"/>
    <property type="match status" value="1"/>
</dbReference>